<dbReference type="RefSeq" id="WP_010602907.1">
    <property type="nucleotide sequence ID" value="NZ_JAPJUH010000005.1"/>
</dbReference>
<feature type="domain" description="DUF6965" evidence="1">
    <location>
        <begin position="5"/>
        <end position="70"/>
    </location>
</feature>
<dbReference type="AlphaFoldDB" id="A0A9X3DI41"/>
<proteinExistence type="predicted"/>
<organism evidence="2 3">
    <name type="scientific">Pedobacter agri</name>
    <dbReference type="NCBI Taxonomy" id="454586"/>
    <lineage>
        <taxon>Bacteria</taxon>
        <taxon>Pseudomonadati</taxon>
        <taxon>Bacteroidota</taxon>
        <taxon>Sphingobacteriia</taxon>
        <taxon>Sphingobacteriales</taxon>
        <taxon>Sphingobacteriaceae</taxon>
        <taxon>Pedobacter</taxon>
    </lineage>
</organism>
<dbReference type="InterPro" id="IPR054238">
    <property type="entry name" value="DUF6965"/>
</dbReference>
<name>A0A9X3DI41_9SPHI</name>
<comment type="caution">
    <text evidence="2">The sequence shown here is derived from an EMBL/GenBank/DDBJ whole genome shotgun (WGS) entry which is preliminary data.</text>
</comment>
<sequence>MTPTQVSELEEWFKNAPRPDMPVFLNAAVQVTDYDLFLESHFIPLRTKPDAKINAPIILRLQQMKLIIESN</sequence>
<evidence type="ECO:0000313" key="3">
    <source>
        <dbReference type="Proteomes" id="UP001142592"/>
    </source>
</evidence>
<keyword evidence="3" id="KW-1185">Reference proteome</keyword>
<evidence type="ECO:0000259" key="1">
    <source>
        <dbReference type="Pfam" id="PF22292"/>
    </source>
</evidence>
<dbReference type="EMBL" id="JAPJUH010000005">
    <property type="protein sequence ID" value="MCX3266550.1"/>
    <property type="molecule type" value="Genomic_DNA"/>
</dbReference>
<reference evidence="2" key="1">
    <citation type="submission" date="2022-11" db="EMBL/GenBank/DDBJ databases">
        <authorList>
            <person name="Graham C."/>
            <person name="Newman J.D."/>
        </authorList>
    </citation>
    <scope>NUCLEOTIDE SEQUENCE</scope>
    <source>
        <strain evidence="2">DSM 19486</strain>
    </source>
</reference>
<dbReference type="Proteomes" id="UP001142592">
    <property type="component" value="Unassembled WGS sequence"/>
</dbReference>
<protein>
    <recommendedName>
        <fullName evidence="1">DUF6965 domain-containing protein</fullName>
    </recommendedName>
</protein>
<gene>
    <name evidence="2" type="ORF">OQZ29_17460</name>
</gene>
<evidence type="ECO:0000313" key="2">
    <source>
        <dbReference type="EMBL" id="MCX3266550.1"/>
    </source>
</evidence>
<accession>A0A9X3DI41</accession>
<dbReference type="Pfam" id="PF22292">
    <property type="entry name" value="DUF6965"/>
    <property type="match status" value="1"/>
</dbReference>